<evidence type="ECO:0000313" key="2">
    <source>
        <dbReference type="WBParaSite" id="HPLM_0000298601-mRNA-1"/>
    </source>
</evidence>
<feature type="compositionally biased region" description="Polar residues" evidence="1">
    <location>
        <begin position="1"/>
        <end position="10"/>
    </location>
</feature>
<name>A0A0N4W0B0_HAEPC</name>
<evidence type="ECO:0000256" key="1">
    <source>
        <dbReference type="SAM" id="MobiDB-lite"/>
    </source>
</evidence>
<dbReference type="WBParaSite" id="HPLM_0000298601-mRNA-1">
    <property type="protein sequence ID" value="HPLM_0000298601-mRNA-1"/>
    <property type="gene ID" value="HPLM_0000298601"/>
</dbReference>
<organism evidence="2">
    <name type="scientific">Haemonchus placei</name>
    <name type="common">Barber's pole worm</name>
    <dbReference type="NCBI Taxonomy" id="6290"/>
    <lineage>
        <taxon>Eukaryota</taxon>
        <taxon>Metazoa</taxon>
        <taxon>Ecdysozoa</taxon>
        <taxon>Nematoda</taxon>
        <taxon>Chromadorea</taxon>
        <taxon>Rhabditida</taxon>
        <taxon>Rhabditina</taxon>
        <taxon>Rhabditomorpha</taxon>
        <taxon>Strongyloidea</taxon>
        <taxon>Trichostrongylidae</taxon>
        <taxon>Haemonchus</taxon>
    </lineage>
</organism>
<reference evidence="2" key="1">
    <citation type="submission" date="2017-02" db="UniProtKB">
        <authorList>
            <consortium name="WormBaseParasite"/>
        </authorList>
    </citation>
    <scope>IDENTIFICATION</scope>
</reference>
<dbReference type="AlphaFoldDB" id="A0A0N4W0B0"/>
<accession>A0A0N4W0B0</accession>
<feature type="region of interest" description="Disordered" evidence="1">
    <location>
        <begin position="1"/>
        <end position="59"/>
    </location>
</feature>
<sequence length="86" mass="9422">LAPKLTNTEPLTLRQHRKSQADPSLPYPNNVVPPTPPEQPLNKNVSTGKSVDSEPIKENSGDAVATFFRNFAEKVEVRGILTQVAE</sequence>
<feature type="compositionally biased region" description="Polar residues" evidence="1">
    <location>
        <begin position="41"/>
        <end position="50"/>
    </location>
</feature>
<protein>
    <submittedName>
        <fullName evidence="2">Ovule protein</fullName>
    </submittedName>
</protein>
<proteinExistence type="predicted"/>